<evidence type="ECO:0000313" key="2">
    <source>
        <dbReference type="Proteomes" id="UP000250434"/>
    </source>
</evidence>
<evidence type="ECO:0000313" key="1">
    <source>
        <dbReference type="EMBL" id="AXB47325.1"/>
    </source>
</evidence>
<sequence length="69" mass="7685">MSEFISQLTPRQLADRCFTFRRMTIACPKCARSVLAEMRPGVTLPKSTRWYGDCPGCGAEIAAVTKDDE</sequence>
<proteinExistence type="predicted"/>
<keyword evidence="2" id="KW-1185">Reference proteome</keyword>
<reference evidence="1 2" key="1">
    <citation type="submission" date="2016-04" db="EMBL/GenBank/DDBJ databases">
        <title>Complete genome sequence and analysis of deep-sea sediment isolate, Amycolatopsis sp. WP1.</title>
        <authorList>
            <person name="Wang H."/>
            <person name="Chen S."/>
            <person name="Wu Q."/>
        </authorList>
    </citation>
    <scope>NUCLEOTIDE SEQUENCE [LARGE SCALE GENOMIC DNA]</scope>
    <source>
        <strain evidence="1 2">WP1</strain>
    </source>
</reference>
<organism evidence="1 2">
    <name type="scientific">Amycolatopsis albispora</name>
    <dbReference type="NCBI Taxonomy" id="1804986"/>
    <lineage>
        <taxon>Bacteria</taxon>
        <taxon>Bacillati</taxon>
        <taxon>Actinomycetota</taxon>
        <taxon>Actinomycetes</taxon>
        <taxon>Pseudonocardiales</taxon>
        <taxon>Pseudonocardiaceae</taxon>
        <taxon>Amycolatopsis</taxon>
    </lineage>
</organism>
<dbReference type="Proteomes" id="UP000250434">
    <property type="component" value="Chromosome"/>
</dbReference>
<gene>
    <name evidence="1" type="ORF">A4R43_36770</name>
</gene>
<dbReference type="RefSeq" id="WP_113696380.1">
    <property type="nucleotide sequence ID" value="NZ_CP015163.1"/>
</dbReference>
<accession>A0A344LH01</accession>
<dbReference type="KEGG" id="aab:A4R43_36770"/>
<protein>
    <submittedName>
        <fullName evidence="1">Uncharacterized protein</fullName>
    </submittedName>
</protein>
<dbReference type="AlphaFoldDB" id="A0A344LH01"/>
<name>A0A344LH01_9PSEU</name>
<dbReference type="EMBL" id="CP015163">
    <property type="protein sequence ID" value="AXB47325.1"/>
    <property type="molecule type" value="Genomic_DNA"/>
</dbReference>